<dbReference type="Gene3D" id="3.40.50.1010">
    <property type="entry name" value="5'-nuclease"/>
    <property type="match status" value="1"/>
</dbReference>
<keyword evidence="1 6" id="KW-0479">Metal-binding</keyword>
<dbReference type="Gene3D" id="3.30.40.10">
    <property type="entry name" value="Zinc/RING finger domain, C3HC4 (zinc finger)"/>
    <property type="match status" value="1"/>
</dbReference>
<dbReference type="Gene3D" id="3.30.1370.10">
    <property type="entry name" value="K Homology domain, type 1"/>
    <property type="match status" value="1"/>
</dbReference>
<dbReference type="SUPFAM" id="SSF57850">
    <property type="entry name" value="RING/U-box"/>
    <property type="match status" value="1"/>
</dbReference>
<dbReference type="SMART" id="SM00356">
    <property type="entry name" value="ZnF_C3H1"/>
    <property type="match status" value="2"/>
</dbReference>
<feature type="region of interest" description="Disordered" evidence="7">
    <location>
        <begin position="1"/>
        <end position="53"/>
    </location>
</feature>
<name>A0ABP0QBZ2_9DINO</name>
<sequence>MGRRYPPVSQDDHGAAGSHDIRWNQPDTAEAVQPNLTDHESPQSQTDASQDNERRKTLLCQHHFFGTCLKAAACDFAHGEKEQVRPRGFGERQKVKWCDALLQTAFCKYGRNCHYAHQAEELEMNTPAQAVQGAVPVPRPELLELVLDVIEVAPEIHDQLAHGMLYHFNRFLRHLRLQARLRESQVELLSLGEEEAPAQTVQEEIHAELLRLASLRQELTERIPMSQHLVKRLIGPQGQICRMLSRDLGVQVYVQNSTGEDSDAIVELTGVPVLLEQARATLEQHLISFLQSPPHCAVPELQFAAETQEVLHVFVDNSNISIGCQFLPSGTRDFSQRLNIPKFVQAVAGVRQVQRQVVVGSKPPRGHAIWQHWENAGFQVLVEWRDPESNREQFVDARLVAEALMHVSHVDRLRSQGDPRGHGRHVFVLSTGDGNLEGQAAGTAGANFINLAKEVAQRGWKVEVWCWNSTCSSSYRRLAEDPNLQVKICFLDGLRSKITMTSRPQEEEENLCMQCLANASTYAFQPCNHKVLCQDCAALIVPHKGRQPLGLCFICRLEWRTIVAVPDHVRSS</sequence>
<keyword evidence="4 6" id="KW-0862">Zinc</keyword>
<dbReference type="InterPro" id="IPR004087">
    <property type="entry name" value="KH_dom"/>
</dbReference>
<evidence type="ECO:0000313" key="9">
    <source>
        <dbReference type="EMBL" id="CAK9085524.1"/>
    </source>
</evidence>
<dbReference type="CDD" id="cd00105">
    <property type="entry name" value="KH-I"/>
    <property type="match status" value="1"/>
</dbReference>
<dbReference type="InterPro" id="IPR004088">
    <property type="entry name" value="KH_dom_type_1"/>
</dbReference>
<evidence type="ECO:0000313" key="10">
    <source>
        <dbReference type="Proteomes" id="UP001642464"/>
    </source>
</evidence>
<evidence type="ECO:0000256" key="7">
    <source>
        <dbReference type="SAM" id="MobiDB-lite"/>
    </source>
</evidence>
<dbReference type="PANTHER" id="PTHR12547:SF18">
    <property type="entry name" value="PROTEIN TIS11"/>
    <property type="match status" value="1"/>
</dbReference>
<keyword evidence="3 6" id="KW-0863">Zinc-finger</keyword>
<comment type="caution">
    <text evidence="9">The sequence shown here is derived from an EMBL/GenBank/DDBJ whole genome shotgun (WGS) entry which is preliminary data.</text>
</comment>
<evidence type="ECO:0000256" key="5">
    <source>
        <dbReference type="PROSITE-ProRule" id="PRU00117"/>
    </source>
</evidence>
<dbReference type="InterPro" id="IPR000571">
    <property type="entry name" value="Znf_CCCH"/>
</dbReference>
<dbReference type="Proteomes" id="UP001642464">
    <property type="component" value="Unassembled WGS sequence"/>
</dbReference>
<reference evidence="9 10" key="1">
    <citation type="submission" date="2024-02" db="EMBL/GenBank/DDBJ databases">
        <authorList>
            <person name="Chen Y."/>
            <person name="Shah S."/>
            <person name="Dougan E. K."/>
            <person name="Thang M."/>
            <person name="Chan C."/>
        </authorList>
    </citation>
    <scope>NUCLEOTIDE SEQUENCE [LARGE SCALE GENOMIC DNA]</scope>
</reference>
<dbReference type="Pfam" id="PF13920">
    <property type="entry name" value="zf-C3HC4_3"/>
    <property type="match status" value="1"/>
</dbReference>
<evidence type="ECO:0000256" key="2">
    <source>
        <dbReference type="ARBA" id="ARBA00022737"/>
    </source>
</evidence>
<evidence type="ECO:0000259" key="8">
    <source>
        <dbReference type="PROSITE" id="PS50103"/>
    </source>
</evidence>
<feature type="domain" description="C3H1-type" evidence="8">
    <location>
        <begin position="54"/>
        <end position="81"/>
    </location>
</feature>
<dbReference type="PROSITE" id="PS50103">
    <property type="entry name" value="ZF_C3H1"/>
    <property type="match status" value="1"/>
</dbReference>
<feature type="compositionally biased region" description="Basic and acidic residues" evidence="7">
    <location>
        <begin position="10"/>
        <end position="22"/>
    </location>
</feature>
<dbReference type="PROSITE" id="PS50084">
    <property type="entry name" value="KH_TYPE_1"/>
    <property type="match status" value="1"/>
</dbReference>
<evidence type="ECO:0000256" key="6">
    <source>
        <dbReference type="PROSITE-ProRule" id="PRU00723"/>
    </source>
</evidence>
<dbReference type="EMBL" id="CAXAMM010039307">
    <property type="protein sequence ID" value="CAK9085524.1"/>
    <property type="molecule type" value="Genomic_DNA"/>
</dbReference>
<dbReference type="InterPro" id="IPR045877">
    <property type="entry name" value="ZFP36-like"/>
</dbReference>
<dbReference type="PANTHER" id="PTHR12547">
    <property type="entry name" value="CCCH ZINC FINGER/TIS11-RELATED"/>
    <property type="match status" value="1"/>
</dbReference>
<dbReference type="Gene3D" id="4.10.1000.10">
    <property type="entry name" value="Zinc finger, CCCH-type"/>
    <property type="match status" value="1"/>
</dbReference>
<organism evidence="9 10">
    <name type="scientific">Durusdinium trenchii</name>
    <dbReference type="NCBI Taxonomy" id="1381693"/>
    <lineage>
        <taxon>Eukaryota</taxon>
        <taxon>Sar</taxon>
        <taxon>Alveolata</taxon>
        <taxon>Dinophyceae</taxon>
        <taxon>Suessiales</taxon>
        <taxon>Symbiodiniaceae</taxon>
        <taxon>Durusdinium</taxon>
    </lineage>
</organism>
<keyword evidence="5" id="KW-0694">RNA-binding</keyword>
<accession>A0ABP0QBZ2</accession>
<keyword evidence="10" id="KW-1185">Reference proteome</keyword>
<dbReference type="InterPro" id="IPR036855">
    <property type="entry name" value="Znf_CCCH_sf"/>
</dbReference>
<evidence type="ECO:0000256" key="3">
    <source>
        <dbReference type="ARBA" id="ARBA00022771"/>
    </source>
</evidence>
<dbReference type="InterPro" id="IPR036612">
    <property type="entry name" value="KH_dom_type_1_sf"/>
</dbReference>
<dbReference type="SUPFAM" id="SSF54791">
    <property type="entry name" value="Eukaryotic type KH-domain (KH-domain type I)"/>
    <property type="match status" value="1"/>
</dbReference>
<dbReference type="InterPro" id="IPR013083">
    <property type="entry name" value="Znf_RING/FYVE/PHD"/>
</dbReference>
<keyword evidence="2" id="KW-0677">Repeat</keyword>
<gene>
    <name evidence="9" type="ORF">SCF082_LOCUS40509</name>
</gene>
<evidence type="ECO:0000256" key="1">
    <source>
        <dbReference type="ARBA" id="ARBA00022723"/>
    </source>
</evidence>
<feature type="zinc finger region" description="C3H1-type" evidence="6">
    <location>
        <begin position="54"/>
        <end position="81"/>
    </location>
</feature>
<protein>
    <submittedName>
        <fullName evidence="9">CCCH-type zinc finger protein moe-3 (Maturation oocyte expansion protein 3)</fullName>
    </submittedName>
</protein>
<evidence type="ECO:0000256" key="4">
    <source>
        <dbReference type="ARBA" id="ARBA00022833"/>
    </source>
</evidence>
<dbReference type="SUPFAM" id="SSF90229">
    <property type="entry name" value="CCCH zinc finger"/>
    <property type="match status" value="1"/>
</dbReference>
<proteinExistence type="predicted"/>
<dbReference type="SMART" id="SM00322">
    <property type="entry name" value="KH"/>
    <property type="match status" value="1"/>
</dbReference>
<dbReference type="Pfam" id="PF00013">
    <property type="entry name" value="KH_1"/>
    <property type="match status" value="1"/>
</dbReference>